<dbReference type="Proteomes" id="UP001652461">
    <property type="component" value="Unassembled WGS sequence"/>
</dbReference>
<proteinExistence type="predicted"/>
<gene>
    <name evidence="5" type="ORF">OCV63_12795</name>
</gene>
<evidence type="ECO:0000256" key="3">
    <source>
        <dbReference type="ARBA" id="ARBA00023163"/>
    </source>
</evidence>
<feature type="domain" description="HTH lacI-type" evidence="4">
    <location>
        <begin position="3"/>
        <end position="57"/>
    </location>
</feature>
<sequence>MSTTIKDVAREAGVCIATVSRAFNEPDCVSQETLKRVHSAAKRLNYLPNALAKGLITHSTQTIGVLVPDIDNLFYPCVVKGIDAACFKNNHLSILANTYDSVEREQYYIRSLGEQRIDGYIFVGTRSTDLKDSEHIIKLAKHKPVVMVYSDLSAYGVCSIVTDDVAVVSRVTKSLFEQGHQRVALFSSDVPHMTYLDKQHGYEQALEEIRRSDDAVIYRGQPYITGGYQCMERMLQEFSPETMPTAVMVISDQMALGAWRCCEDHGIRIPDEIKIVGYSGTTLMRKLLPSLQTVDQMPDKLGHLAVNMIISMKNGEYPNMKQIIFDPVLG</sequence>
<dbReference type="InterPro" id="IPR001761">
    <property type="entry name" value="Peripla_BP/Lac1_sug-bd_dom"/>
</dbReference>
<evidence type="ECO:0000313" key="5">
    <source>
        <dbReference type="EMBL" id="MCU6697764.1"/>
    </source>
</evidence>
<evidence type="ECO:0000256" key="2">
    <source>
        <dbReference type="ARBA" id="ARBA00023125"/>
    </source>
</evidence>
<dbReference type="CDD" id="cd06267">
    <property type="entry name" value="PBP1_LacI_sugar_binding-like"/>
    <property type="match status" value="1"/>
</dbReference>
<keyword evidence="1" id="KW-0805">Transcription regulation</keyword>
<dbReference type="SUPFAM" id="SSF47413">
    <property type="entry name" value="lambda repressor-like DNA-binding domains"/>
    <property type="match status" value="1"/>
</dbReference>
<dbReference type="Gene3D" id="1.10.260.40">
    <property type="entry name" value="lambda repressor-like DNA-binding domains"/>
    <property type="match status" value="1"/>
</dbReference>
<evidence type="ECO:0000313" key="6">
    <source>
        <dbReference type="Proteomes" id="UP001652461"/>
    </source>
</evidence>
<keyword evidence="3" id="KW-0804">Transcription</keyword>
<dbReference type="InterPro" id="IPR010982">
    <property type="entry name" value="Lambda_DNA-bd_dom_sf"/>
</dbReference>
<evidence type="ECO:0000256" key="1">
    <source>
        <dbReference type="ARBA" id="ARBA00023015"/>
    </source>
</evidence>
<reference evidence="5 6" key="1">
    <citation type="journal article" date="2021" name="ISME Commun">
        <title>Automated analysis of genomic sequences facilitates high-throughput and comprehensive description of bacteria.</title>
        <authorList>
            <person name="Hitch T.C.A."/>
        </authorList>
    </citation>
    <scope>NUCLEOTIDE SEQUENCE [LARGE SCALE GENOMIC DNA]</scope>
    <source>
        <strain evidence="5 6">Sanger_04</strain>
    </source>
</reference>
<dbReference type="Pfam" id="PF00532">
    <property type="entry name" value="Peripla_BP_1"/>
    <property type="match status" value="1"/>
</dbReference>
<dbReference type="SMART" id="SM00354">
    <property type="entry name" value="HTH_LACI"/>
    <property type="match status" value="1"/>
</dbReference>
<organism evidence="5 6">
    <name type="scientific">Laedolimicola ammoniilytica</name>
    <dbReference type="NCBI Taxonomy" id="2981771"/>
    <lineage>
        <taxon>Bacteria</taxon>
        <taxon>Bacillati</taxon>
        <taxon>Bacillota</taxon>
        <taxon>Clostridia</taxon>
        <taxon>Lachnospirales</taxon>
        <taxon>Lachnospiraceae</taxon>
        <taxon>Laedolimicola</taxon>
    </lineage>
</organism>
<dbReference type="EMBL" id="JAOQKC010000019">
    <property type="protein sequence ID" value="MCU6697764.1"/>
    <property type="molecule type" value="Genomic_DNA"/>
</dbReference>
<dbReference type="InterPro" id="IPR000843">
    <property type="entry name" value="HTH_LacI"/>
</dbReference>
<name>A0ABT2RZK3_9FIRM</name>
<dbReference type="Pfam" id="PF00356">
    <property type="entry name" value="LacI"/>
    <property type="match status" value="1"/>
</dbReference>
<dbReference type="PRINTS" id="PR00036">
    <property type="entry name" value="HTHLACI"/>
</dbReference>
<evidence type="ECO:0000259" key="4">
    <source>
        <dbReference type="PROSITE" id="PS50932"/>
    </source>
</evidence>
<dbReference type="PROSITE" id="PS50932">
    <property type="entry name" value="HTH_LACI_2"/>
    <property type="match status" value="1"/>
</dbReference>
<keyword evidence="6" id="KW-1185">Reference proteome</keyword>
<accession>A0ABT2RZK3</accession>
<comment type="caution">
    <text evidence="5">The sequence shown here is derived from an EMBL/GenBank/DDBJ whole genome shotgun (WGS) entry which is preliminary data.</text>
</comment>
<dbReference type="InterPro" id="IPR028082">
    <property type="entry name" value="Peripla_BP_I"/>
</dbReference>
<protein>
    <submittedName>
        <fullName evidence="5">LacI family transcriptional regulator</fullName>
    </submittedName>
</protein>
<dbReference type="RefSeq" id="WP_158364447.1">
    <property type="nucleotide sequence ID" value="NZ_JAOQKC010000019.1"/>
</dbReference>
<dbReference type="Gene3D" id="3.40.50.2300">
    <property type="match status" value="2"/>
</dbReference>
<dbReference type="SUPFAM" id="SSF53822">
    <property type="entry name" value="Periplasmic binding protein-like I"/>
    <property type="match status" value="1"/>
</dbReference>
<dbReference type="CDD" id="cd01392">
    <property type="entry name" value="HTH_LacI"/>
    <property type="match status" value="1"/>
</dbReference>
<keyword evidence="2" id="KW-0238">DNA-binding</keyword>
<dbReference type="PANTHER" id="PTHR30146">
    <property type="entry name" value="LACI-RELATED TRANSCRIPTIONAL REPRESSOR"/>
    <property type="match status" value="1"/>
</dbReference>
<dbReference type="PANTHER" id="PTHR30146:SF109">
    <property type="entry name" value="HTH-TYPE TRANSCRIPTIONAL REGULATOR GALS"/>
    <property type="match status" value="1"/>
</dbReference>